<comment type="caution">
    <text evidence="2">The sequence shown here is derived from an EMBL/GenBank/DDBJ whole genome shotgun (WGS) entry which is preliminary data.</text>
</comment>
<dbReference type="eggNOG" id="ENOG502SRZ9">
    <property type="taxonomic scope" value="Eukaryota"/>
</dbReference>
<dbReference type="Proteomes" id="UP000266841">
    <property type="component" value="Unassembled WGS sequence"/>
</dbReference>
<organism evidence="2 3">
    <name type="scientific">Thalassiosira oceanica</name>
    <name type="common">Marine diatom</name>
    <dbReference type="NCBI Taxonomy" id="159749"/>
    <lineage>
        <taxon>Eukaryota</taxon>
        <taxon>Sar</taxon>
        <taxon>Stramenopiles</taxon>
        <taxon>Ochrophyta</taxon>
        <taxon>Bacillariophyta</taxon>
        <taxon>Coscinodiscophyceae</taxon>
        <taxon>Thalassiosirophycidae</taxon>
        <taxon>Thalassiosirales</taxon>
        <taxon>Thalassiosiraceae</taxon>
        <taxon>Thalassiosira</taxon>
    </lineage>
</organism>
<name>K0SST1_THAOC</name>
<proteinExistence type="predicted"/>
<feature type="compositionally biased region" description="Basic and acidic residues" evidence="1">
    <location>
        <begin position="116"/>
        <end position="184"/>
    </location>
</feature>
<feature type="compositionally biased region" description="Polar residues" evidence="1">
    <location>
        <begin position="223"/>
        <end position="232"/>
    </location>
</feature>
<reference evidence="2 3" key="1">
    <citation type="journal article" date="2012" name="Genome Biol.">
        <title>Genome and low-iron response of an oceanic diatom adapted to chronic iron limitation.</title>
        <authorList>
            <person name="Lommer M."/>
            <person name="Specht M."/>
            <person name="Roy A.S."/>
            <person name="Kraemer L."/>
            <person name="Andreson R."/>
            <person name="Gutowska M.A."/>
            <person name="Wolf J."/>
            <person name="Bergner S.V."/>
            <person name="Schilhabel M.B."/>
            <person name="Klostermeier U.C."/>
            <person name="Beiko R.G."/>
            <person name="Rosenstiel P."/>
            <person name="Hippler M."/>
            <person name="Laroche J."/>
        </authorList>
    </citation>
    <scope>NUCLEOTIDE SEQUENCE [LARGE SCALE GENOMIC DNA]</scope>
    <source>
        <strain evidence="2 3">CCMP1005</strain>
    </source>
</reference>
<evidence type="ECO:0000313" key="2">
    <source>
        <dbReference type="EMBL" id="EJK69408.1"/>
    </source>
</evidence>
<feature type="compositionally biased region" description="Basic and acidic residues" evidence="1">
    <location>
        <begin position="191"/>
        <end position="207"/>
    </location>
</feature>
<accession>K0SST1</accession>
<protein>
    <submittedName>
        <fullName evidence="2">Uncharacterized protein</fullName>
    </submittedName>
</protein>
<keyword evidence="3" id="KW-1185">Reference proteome</keyword>
<evidence type="ECO:0000313" key="3">
    <source>
        <dbReference type="Proteomes" id="UP000266841"/>
    </source>
</evidence>
<feature type="compositionally biased region" description="Basic and acidic residues" evidence="1">
    <location>
        <begin position="89"/>
        <end position="107"/>
    </location>
</feature>
<dbReference type="EMBL" id="AGNL01010112">
    <property type="protein sequence ID" value="EJK69408.1"/>
    <property type="molecule type" value="Genomic_DNA"/>
</dbReference>
<sequence>MTKDDANNIKGFFAVGQTGTLVDYCTHHGLSVDRLWKFIRKSGQLKISFDKHKVSASGLSRLESEIIDDEVDQLFSQEEKRRIRKNELLKQRRAKDPSKDVKNEARRAQYANAKDVSNEARRAQYADIKDDRNEARRAQRFELEANNPDKARANKKRNAEDVAAHRKRQSSEKVQRDREQDAKRKSSQRSKMTDEEVAAHRSRDKSQKQLLRLRQKRKIDELVNSSFANATG</sequence>
<feature type="region of interest" description="Disordered" evidence="1">
    <location>
        <begin position="89"/>
        <end position="232"/>
    </location>
</feature>
<gene>
    <name evidence="2" type="ORF">THAOC_09341</name>
</gene>
<dbReference type="AlphaFoldDB" id="K0SST1"/>
<feature type="non-terminal residue" evidence="2">
    <location>
        <position position="232"/>
    </location>
</feature>
<evidence type="ECO:0000256" key="1">
    <source>
        <dbReference type="SAM" id="MobiDB-lite"/>
    </source>
</evidence>